<dbReference type="EMBL" id="JBHTLS010000131">
    <property type="protein sequence ID" value="MFD1106293.1"/>
    <property type="molecule type" value="Genomic_DNA"/>
</dbReference>
<feature type="region of interest" description="Disordered" evidence="1">
    <location>
        <begin position="100"/>
        <end position="154"/>
    </location>
</feature>
<reference evidence="3" key="1">
    <citation type="journal article" date="2019" name="Int. J. Syst. Evol. Microbiol.">
        <title>The Global Catalogue of Microorganisms (GCM) 10K type strain sequencing project: providing services to taxonomists for standard genome sequencing and annotation.</title>
        <authorList>
            <consortium name="The Broad Institute Genomics Platform"/>
            <consortium name="The Broad Institute Genome Sequencing Center for Infectious Disease"/>
            <person name="Wu L."/>
            <person name="Ma J."/>
        </authorList>
    </citation>
    <scope>NUCLEOTIDE SEQUENCE [LARGE SCALE GENOMIC DNA]</scope>
    <source>
        <strain evidence="3">CCUG 54329</strain>
    </source>
</reference>
<feature type="compositionally biased region" description="Basic and acidic residues" evidence="1">
    <location>
        <begin position="55"/>
        <end position="68"/>
    </location>
</feature>
<name>A0ABW3P5C3_9SPHN</name>
<protein>
    <submittedName>
        <fullName evidence="2">Uncharacterized protein</fullName>
    </submittedName>
</protein>
<dbReference type="RefSeq" id="WP_380912843.1">
    <property type="nucleotide sequence ID" value="NZ_JBHTLS010000131.1"/>
</dbReference>
<proteinExistence type="predicted"/>
<gene>
    <name evidence="2" type="ORF">ACFQ24_15620</name>
</gene>
<evidence type="ECO:0000256" key="1">
    <source>
        <dbReference type="SAM" id="MobiDB-lite"/>
    </source>
</evidence>
<evidence type="ECO:0000313" key="2">
    <source>
        <dbReference type="EMBL" id="MFD1106293.1"/>
    </source>
</evidence>
<dbReference type="Proteomes" id="UP001597203">
    <property type="component" value="Unassembled WGS sequence"/>
</dbReference>
<organism evidence="2 3">
    <name type="scientific">Sphingobium olei</name>
    <dbReference type="NCBI Taxonomy" id="420955"/>
    <lineage>
        <taxon>Bacteria</taxon>
        <taxon>Pseudomonadati</taxon>
        <taxon>Pseudomonadota</taxon>
        <taxon>Alphaproteobacteria</taxon>
        <taxon>Sphingomonadales</taxon>
        <taxon>Sphingomonadaceae</taxon>
        <taxon>Sphingobium</taxon>
    </lineage>
</organism>
<sequence length="154" mass="16524">MASNPIGREAQPVTLPGTIPPMPAVARILSRYDRGKLAAFVTVAIDLLDVLDGDPDREGECSEDEVSRCTDIGSPVPSDKPGCDIADVGENAWIEWHAMRGSQKRGPNITQAHEDAEDDDPAGQYDEDCWTGPPMPDRGAGCPISDPGEYEDGF</sequence>
<feature type="region of interest" description="Disordered" evidence="1">
    <location>
        <begin position="55"/>
        <end position="83"/>
    </location>
</feature>
<accession>A0ABW3P5C3</accession>
<comment type="caution">
    <text evidence="2">The sequence shown here is derived from an EMBL/GenBank/DDBJ whole genome shotgun (WGS) entry which is preliminary data.</text>
</comment>
<evidence type="ECO:0000313" key="3">
    <source>
        <dbReference type="Proteomes" id="UP001597203"/>
    </source>
</evidence>
<keyword evidence="3" id="KW-1185">Reference proteome</keyword>
<feature type="compositionally biased region" description="Acidic residues" evidence="1">
    <location>
        <begin position="115"/>
        <end position="129"/>
    </location>
</feature>